<protein>
    <recommendedName>
        <fullName evidence="4">Transmembrane protein</fullName>
    </recommendedName>
</protein>
<dbReference type="KEGG" id="fer:FNB15_08690"/>
<organism evidence="2 3">
    <name type="scientific">Ferrovibrio terrae</name>
    <dbReference type="NCBI Taxonomy" id="2594003"/>
    <lineage>
        <taxon>Bacteria</taxon>
        <taxon>Pseudomonadati</taxon>
        <taxon>Pseudomonadota</taxon>
        <taxon>Alphaproteobacteria</taxon>
        <taxon>Rhodospirillales</taxon>
        <taxon>Rhodospirillaceae</taxon>
        <taxon>Ferrovibrio</taxon>
    </lineage>
</organism>
<evidence type="ECO:0000313" key="3">
    <source>
        <dbReference type="Proteomes" id="UP000317496"/>
    </source>
</evidence>
<feature type="transmembrane region" description="Helical" evidence="1">
    <location>
        <begin position="67"/>
        <end position="85"/>
    </location>
</feature>
<dbReference type="AlphaFoldDB" id="A0A516H0N3"/>
<accession>A0A516H0N3</accession>
<keyword evidence="1" id="KW-0472">Membrane</keyword>
<dbReference type="EMBL" id="CP041636">
    <property type="protein sequence ID" value="QDO97337.1"/>
    <property type="molecule type" value="Genomic_DNA"/>
</dbReference>
<reference evidence="2 3" key="1">
    <citation type="submission" date="2019-07" db="EMBL/GenBank/DDBJ databases">
        <title>Genome sequencing for Ferrovibrio sp. K5.</title>
        <authorList>
            <person name="Park S.-J."/>
        </authorList>
    </citation>
    <scope>NUCLEOTIDE SEQUENCE [LARGE SCALE GENOMIC DNA]</scope>
    <source>
        <strain evidence="2 3">K5</strain>
    </source>
</reference>
<proteinExistence type="predicted"/>
<sequence>MHMLMMTSLGLALLAAFWFVGRMLNVRAGRAVINGPRVFLLVWAAVSFYNGYVGVTKAGYSVQAELLVHVVVFGLPAAIAVWLMLRKA</sequence>
<keyword evidence="1" id="KW-0812">Transmembrane</keyword>
<name>A0A516H0N3_9PROT</name>
<evidence type="ECO:0000256" key="1">
    <source>
        <dbReference type="SAM" id="Phobius"/>
    </source>
</evidence>
<feature type="transmembrane region" description="Helical" evidence="1">
    <location>
        <begin position="38"/>
        <end position="55"/>
    </location>
</feature>
<dbReference type="Proteomes" id="UP000317496">
    <property type="component" value="Chromosome"/>
</dbReference>
<evidence type="ECO:0000313" key="2">
    <source>
        <dbReference type="EMBL" id="QDO97337.1"/>
    </source>
</evidence>
<dbReference type="RefSeq" id="WP_144068318.1">
    <property type="nucleotide sequence ID" value="NZ_CP041636.1"/>
</dbReference>
<evidence type="ECO:0008006" key="4">
    <source>
        <dbReference type="Google" id="ProtNLM"/>
    </source>
</evidence>
<dbReference type="OrthoDB" id="4764194at2"/>
<keyword evidence="3" id="KW-1185">Reference proteome</keyword>
<gene>
    <name evidence="2" type="ORF">FNB15_08690</name>
</gene>
<keyword evidence="1" id="KW-1133">Transmembrane helix</keyword>